<reference evidence="2 3" key="1">
    <citation type="journal article" date="2019" name="Appl. Environ. Microbiol.">
        <title>Dissecting the evolutionary development of the Bifidobacterium animalis species through comparative genomics analyses.</title>
        <authorList>
            <person name="Lugli G.A."/>
            <person name="Mancino W."/>
            <person name="Milani C."/>
            <person name="Duranti S."/>
            <person name="Mancabelli L."/>
            <person name="Napoli S."/>
            <person name="Mangifesta M."/>
            <person name="Viappiani A."/>
            <person name="Anzalone R."/>
            <person name="Longhi G."/>
            <person name="van Sinderen D."/>
            <person name="Ventura M."/>
            <person name="Turroni F."/>
        </authorList>
    </citation>
    <scope>NUCLEOTIDE SEQUENCE [LARGE SCALE GENOMIC DNA]</scope>
    <source>
        <strain evidence="2 3">2011B</strain>
    </source>
</reference>
<proteinExistence type="predicted"/>
<evidence type="ECO:0000313" key="2">
    <source>
        <dbReference type="EMBL" id="RYM92976.1"/>
    </source>
</evidence>
<feature type="region of interest" description="Disordered" evidence="1">
    <location>
        <begin position="18"/>
        <end position="48"/>
    </location>
</feature>
<organism evidence="2 3">
    <name type="scientific">Bifidobacterium animalis subsp. lactis</name>
    <name type="common">Bifidobacterium lactis</name>
    <dbReference type="NCBI Taxonomy" id="302911"/>
    <lineage>
        <taxon>Bacteria</taxon>
        <taxon>Bacillati</taxon>
        <taxon>Actinomycetota</taxon>
        <taxon>Actinomycetes</taxon>
        <taxon>Bifidobacteriales</taxon>
        <taxon>Bifidobacteriaceae</taxon>
        <taxon>Bifidobacterium</taxon>
    </lineage>
</organism>
<gene>
    <name evidence="2" type="ORF">PG2011B_1431</name>
</gene>
<accession>A0A8B3RGW4</accession>
<name>A0A8B3RGW4_BIFAN</name>
<dbReference type="AlphaFoldDB" id="A0A8B3RGW4"/>
<evidence type="ECO:0000256" key="1">
    <source>
        <dbReference type="SAM" id="MobiDB-lite"/>
    </source>
</evidence>
<dbReference type="Proteomes" id="UP000293613">
    <property type="component" value="Unassembled WGS sequence"/>
</dbReference>
<dbReference type="AntiFam" id="ANF00057">
    <property type="entry name" value="Translation of E. coli type CRISPR repeat"/>
</dbReference>
<feature type="compositionally biased region" description="Polar residues" evidence="1">
    <location>
        <begin position="31"/>
        <end position="42"/>
    </location>
</feature>
<comment type="caution">
    <text evidence="2">The sequence shown here is derived from an EMBL/GenBank/DDBJ whole genome shotgun (WGS) entry which is preliminary data.</text>
</comment>
<protein>
    <submittedName>
        <fullName evidence="2">Uncharacterized protein</fullName>
    </submittedName>
</protein>
<evidence type="ECO:0000313" key="3">
    <source>
        <dbReference type="Proteomes" id="UP000293613"/>
    </source>
</evidence>
<sequence>MFPASAGMIQFEAAYPVSDNHVPRKRGDDPTVSTGVTQTWKCSPQARG</sequence>
<dbReference type="EMBL" id="RSCO01000033">
    <property type="protein sequence ID" value="RYM92976.1"/>
    <property type="molecule type" value="Genomic_DNA"/>
</dbReference>